<evidence type="ECO:0000256" key="13">
    <source>
        <dbReference type="NCBIfam" id="TIGR00445"/>
    </source>
</evidence>
<keyword evidence="4 12" id="KW-0808">Transferase</keyword>
<feature type="binding site" evidence="14">
    <location>
        <position position="265"/>
    </location>
    <ligand>
        <name>Mg(2+)</name>
        <dbReference type="ChEBI" id="CHEBI:18420"/>
    </ligand>
</feature>
<proteinExistence type="inferred from homology"/>
<dbReference type="PANTHER" id="PTHR22926">
    <property type="entry name" value="PHOSPHO-N-ACETYLMURAMOYL-PENTAPEPTIDE-TRANSFERASE"/>
    <property type="match status" value="1"/>
</dbReference>
<keyword evidence="8 12" id="KW-1133">Transmembrane helix</keyword>
<keyword evidence="11 12" id="KW-0961">Cell wall biogenesis/degradation</keyword>
<evidence type="ECO:0000256" key="4">
    <source>
        <dbReference type="ARBA" id="ARBA00022679"/>
    </source>
</evidence>
<dbReference type="AlphaFoldDB" id="A0A975BB31"/>
<name>A0A975BB31_9BACT</name>
<keyword evidence="5 12" id="KW-0812">Transmembrane</keyword>
<dbReference type="InterPro" id="IPR003524">
    <property type="entry name" value="PNAcMuramoyl-5peptid_Trfase"/>
</dbReference>
<protein>
    <recommendedName>
        <fullName evidence="12 13">Phospho-N-acetylmuramoyl-pentapeptide-transferase</fullName>
        <ecNumber evidence="12 13">2.7.8.13</ecNumber>
    </recommendedName>
    <alternativeName>
        <fullName evidence="12">UDP-MurNAc-pentapeptide phosphotransferase</fullName>
    </alternativeName>
</protein>
<accession>A0A975BB31</accession>
<feature type="binding site" evidence="14">
    <location>
        <position position="190"/>
    </location>
    <ligand>
        <name>Mg(2+)</name>
        <dbReference type="ChEBI" id="CHEBI:18420"/>
    </ligand>
</feature>
<evidence type="ECO:0000256" key="11">
    <source>
        <dbReference type="ARBA" id="ARBA00023316"/>
    </source>
</evidence>
<evidence type="ECO:0000256" key="12">
    <source>
        <dbReference type="HAMAP-Rule" id="MF_00038"/>
    </source>
</evidence>
<dbReference type="EC" id="2.7.8.13" evidence="12 13"/>
<comment type="catalytic activity">
    <reaction evidence="12">
        <text>UDP-N-acetyl-alpha-D-muramoyl-L-alanyl-gamma-D-glutamyl-meso-2,6-diaminopimeloyl-D-alanyl-D-alanine + di-trans,octa-cis-undecaprenyl phosphate = di-trans,octa-cis-undecaprenyl diphospho-N-acetyl-alpha-D-muramoyl-L-alanyl-D-glutamyl-meso-2,6-diaminopimeloyl-D-alanyl-D-alanine + UMP</text>
        <dbReference type="Rhea" id="RHEA:28386"/>
        <dbReference type="ChEBI" id="CHEBI:57865"/>
        <dbReference type="ChEBI" id="CHEBI:60392"/>
        <dbReference type="ChEBI" id="CHEBI:61386"/>
        <dbReference type="ChEBI" id="CHEBI:61387"/>
        <dbReference type="EC" id="2.7.8.13"/>
    </reaction>
</comment>
<evidence type="ECO:0000256" key="10">
    <source>
        <dbReference type="ARBA" id="ARBA00023306"/>
    </source>
</evidence>
<keyword evidence="16" id="KW-1185">Reference proteome</keyword>
<feature type="transmembrane region" description="Helical" evidence="12">
    <location>
        <begin position="337"/>
        <end position="356"/>
    </location>
</feature>
<dbReference type="GO" id="GO:0051301">
    <property type="term" value="P:cell division"/>
    <property type="evidence" value="ECO:0007669"/>
    <property type="project" value="UniProtKB-KW"/>
</dbReference>
<keyword evidence="10 12" id="KW-0131">Cell cycle</keyword>
<organism evidence="15 16">
    <name type="scientific">Desulfonema limicola</name>
    <dbReference type="NCBI Taxonomy" id="45656"/>
    <lineage>
        <taxon>Bacteria</taxon>
        <taxon>Pseudomonadati</taxon>
        <taxon>Thermodesulfobacteriota</taxon>
        <taxon>Desulfobacteria</taxon>
        <taxon>Desulfobacterales</taxon>
        <taxon>Desulfococcaceae</taxon>
        <taxon>Desulfonema</taxon>
    </lineage>
</organism>
<feature type="transmembrane region" description="Helical" evidence="12">
    <location>
        <begin position="230"/>
        <end position="254"/>
    </location>
</feature>
<evidence type="ECO:0000256" key="8">
    <source>
        <dbReference type="ARBA" id="ARBA00022989"/>
    </source>
</evidence>
<dbReference type="HAMAP" id="MF_00038">
    <property type="entry name" value="MraY"/>
    <property type="match status" value="1"/>
</dbReference>
<evidence type="ECO:0000256" key="3">
    <source>
        <dbReference type="ARBA" id="ARBA00022618"/>
    </source>
</evidence>
<evidence type="ECO:0000313" key="15">
    <source>
        <dbReference type="EMBL" id="QTA82087.1"/>
    </source>
</evidence>
<dbReference type="CDD" id="cd06852">
    <property type="entry name" value="GT_MraY"/>
    <property type="match status" value="1"/>
</dbReference>
<comment type="subcellular location">
    <subcellularLocation>
        <location evidence="12">Cell membrane</location>
        <topology evidence="12">Multi-pass membrane protein</topology>
    </subcellularLocation>
    <subcellularLocation>
        <location evidence="1">Membrane</location>
        <topology evidence="1">Multi-pass membrane protein</topology>
    </subcellularLocation>
</comment>
<evidence type="ECO:0000256" key="6">
    <source>
        <dbReference type="ARBA" id="ARBA00022960"/>
    </source>
</evidence>
<dbReference type="NCBIfam" id="TIGR00445">
    <property type="entry name" value="mraY"/>
    <property type="match status" value="1"/>
</dbReference>
<reference evidence="15" key="1">
    <citation type="journal article" date="2021" name="Microb. Physiol.">
        <title>Proteogenomic Insights into the Physiology of Marine, Sulfate-Reducing, Filamentous Desulfonema limicola and Desulfonema magnum.</title>
        <authorList>
            <person name="Schnaars V."/>
            <person name="Wohlbrand L."/>
            <person name="Scheve S."/>
            <person name="Hinrichs C."/>
            <person name="Reinhardt R."/>
            <person name="Rabus R."/>
        </authorList>
    </citation>
    <scope>NUCLEOTIDE SEQUENCE</scope>
    <source>
        <strain evidence="15">5ac10</strain>
    </source>
</reference>
<feature type="transmembrane region" description="Helical" evidence="12">
    <location>
        <begin position="286"/>
        <end position="309"/>
    </location>
</feature>
<keyword evidence="7 12" id="KW-0573">Peptidoglycan synthesis</keyword>
<keyword evidence="9 12" id="KW-0472">Membrane</keyword>
<feature type="transmembrane region" description="Helical" evidence="12">
    <location>
        <begin position="73"/>
        <end position="90"/>
    </location>
</feature>
<dbReference type="Pfam" id="PF00953">
    <property type="entry name" value="Glycos_transf_4"/>
    <property type="match status" value="1"/>
</dbReference>
<feature type="transmembrane region" description="Helical" evidence="12">
    <location>
        <begin position="171"/>
        <end position="191"/>
    </location>
</feature>
<dbReference type="RefSeq" id="WP_207688049.1">
    <property type="nucleotide sequence ID" value="NZ_CP061799.1"/>
</dbReference>
<dbReference type="KEGG" id="dli:dnl_44510"/>
<dbReference type="GO" id="GO:0009252">
    <property type="term" value="P:peptidoglycan biosynthetic process"/>
    <property type="evidence" value="ECO:0007669"/>
    <property type="project" value="UniProtKB-UniRule"/>
</dbReference>
<comment type="cofactor">
    <cofactor evidence="12 14">
        <name>Mg(2+)</name>
        <dbReference type="ChEBI" id="CHEBI:18420"/>
    </cofactor>
</comment>
<gene>
    <name evidence="12 15" type="primary">mraY</name>
    <name evidence="15" type="ORF">dnl_44510</name>
</gene>
<feature type="transmembrane region" description="Helical" evidence="12">
    <location>
        <begin position="27"/>
        <end position="45"/>
    </location>
</feature>
<dbReference type="GO" id="GO:0005886">
    <property type="term" value="C:plasma membrane"/>
    <property type="evidence" value="ECO:0007669"/>
    <property type="project" value="UniProtKB-SubCell"/>
</dbReference>
<dbReference type="GO" id="GO:0071555">
    <property type="term" value="P:cell wall organization"/>
    <property type="evidence" value="ECO:0007669"/>
    <property type="project" value="UniProtKB-KW"/>
</dbReference>
<evidence type="ECO:0000256" key="9">
    <source>
        <dbReference type="ARBA" id="ARBA00023136"/>
    </source>
</evidence>
<comment type="similarity">
    <text evidence="2 12">Belongs to the glycosyltransferase 4 family. MraY subfamily.</text>
</comment>
<dbReference type="PROSITE" id="PS01348">
    <property type="entry name" value="MRAY_2"/>
    <property type="match status" value="1"/>
</dbReference>
<dbReference type="GO" id="GO:0008360">
    <property type="term" value="P:regulation of cell shape"/>
    <property type="evidence" value="ECO:0007669"/>
    <property type="project" value="UniProtKB-KW"/>
</dbReference>
<dbReference type="Proteomes" id="UP000663720">
    <property type="component" value="Chromosome"/>
</dbReference>
<comment type="pathway">
    <text evidence="12">Cell wall biogenesis; peptidoglycan biosynthesis.</text>
</comment>
<feature type="transmembrane region" description="Helical" evidence="12">
    <location>
        <begin position="96"/>
        <end position="114"/>
    </location>
</feature>
<dbReference type="InterPro" id="IPR018480">
    <property type="entry name" value="PNAcMuramoyl-5peptid_Trfase_CS"/>
</dbReference>
<evidence type="ECO:0000256" key="5">
    <source>
        <dbReference type="ARBA" id="ARBA00022692"/>
    </source>
</evidence>
<dbReference type="PANTHER" id="PTHR22926:SF5">
    <property type="entry name" value="PHOSPHO-N-ACETYLMURAMOYL-PENTAPEPTIDE-TRANSFERASE HOMOLOG"/>
    <property type="match status" value="1"/>
</dbReference>
<evidence type="ECO:0000256" key="1">
    <source>
        <dbReference type="ARBA" id="ARBA00004141"/>
    </source>
</evidence>
<dbReference type="GO" id="GO:0046872">
    <property type="term" value="F:metal ion binding"/>
    <property type="evidence" value="ECO:0007669"/>
    <property type="project" value="UniProtKB-KW"/>
</dbReference>
<keyword evidence="6 12" id="KW-0133">Cell shape</keyword>
<keyword evidence="12" id="KW-1003">Cell membrane</keyword>
<feature type="transmembrane region" description="Helical" evidence="12">
    <location>
        <begin position="134"/>
        <end position="151"/>
    </location>
</feature>
<dbReference type="EMBL" id="CP061799">
    <property type="protein sequence ID" value="QTA82087.1"/>
    <property type="molecule type" value="Genomic_DNA"/>
</dbReference>
<feature type="transmembrane region" description="Helical" evidence="12">
    <location>
        <begin position="261"/>
        <end position="280"/>
    </location>
</feature>
<sequence>MLYHFLYPLHTQFTIFNVFRYITFRTIYASLTAFLICFIVGPWFIKKLRQMQVGQFVRDDGPETHLKKAGTPTMGGTLILFSAMVSSLLWMDLTNYYVWIILLITMGYGLIGFIDDYRMQIRKRSKGLSAKEKFLMQTGLAFFAGILLYIHPGFDTHVSFPFFKNFQPDLGWGYIFFAALVIVGTSNAVNLTDGLDGLAIGPVIVASAAYMIFAYVTGHKHIAAYLQIKYILGSGEVSVFCGILAGCGLGFLWFNSYPAQVFMGDVGSLALGGAIGTVAVVTKQEIMLVLVGGLFVIEALSVIFQVGFFKMTNGRRIFKMAPLHHHFELKGWPEPKVIVRFWIVSIALALLSLSTLKLR</sequence>
<dbReference type="InterPro" id="IPR000715">
    <property type="entry name" value="Glycosyl_transferase_4"/>
</dbReference>
<keyword evidence="12 14" id="KW-0460">Magnesium</keyword>
<feature type="transmembrane region" description="Helical" evidence="12">
    <location>
        <begin position="198"/>
        <end position="218"/>
    </location>
</feature>
<dbReference type="GO" id="GO:0008963">
    <property type="term" value="F:phospho-N-acetylmuramoyl-pentapeptide-transferase activity"/>
    <property type="evidence" value="ECO:0007669"/>
    <property type="project" value="UniProtKB-UniRule"/>
</dbReference>
<keyword evidence="3 12" id="KW-0132">Cell division</keyword>
<comment type="function">
    <text evidence="12">Catalyzes the initial step of the lipid cycle reactions in the biosynthesis of the cell wall peptidoglycan: transfers peptidoglycan precursor phospho-MurNAc-pentapeptide from UDP-MurNAc-pentapeptide onto the lipid carrier undecaprenyl phosphate, yielding undecaprenyl-pyrophosphoryl-MurNAc-pentapeptide, known as lipid I.</text>
</comment>
<evidence type="ECO:0000256" key="7">
    <source>
        <dbReference type="ARBA" id="ARBA00022984"/>
    </source>
</evidence>
<evidence type="ECO:0000256" key="2">
    <source>
        <dbReference type="ARBA" id="ARBA00005583"/>
    </source>
</evidence>
<dbReference type="Pfam" id="PF10555">
    <property type="entry name" value="MraY_sig1"/>
    <property type="match status" value="1"/>
</dbReference>
<evidence type="ECO:0000256" key="14">
    <source>
        <dbReference type="PIRSR" id="PIRSR600715-1"/>
    </source>
</evidence>
<evidence type="ECO:0000313" key="16">
    <source>
        <dbReference type="Proteomes" id="UP000663720"/>
    </source>
</evidence>
<keyword evidence="12 14" id="KW-0479">Metal-binding</keyword>